<protein>
    <submittedName>
        <fullName evidence="1">Uncharacterized protein</fullName>
    </submittedName>
</protein>
<comment type="caution">
    <text evidence="1">The sequence shown here is derived from an EMBL/GenBank/DDBJ whole genome shotgun (WGS) entry which is preliminary data.</text>
</comment>
<reference evidence="1" key="1">
    <citation type="journal article" date="2019" name="bioRxiv">
        <title>The Genome of the Zebra Mussel, Dreissena polymorpha: A Resource for Invasive Species Research.</title>
        <authorList>
            <person name="McCartney M.A."/>
            <person name="Auch B."/>
            <person name="Kono T."/>
            <person name="Mallez S."/>
            <person name="Zhang Y."/>
            <person name="Obille A."/>
            <person name="Becker A."/>
            <person name="Abrahante J.E."/>
            <person name="Garbe J."/>
            <person name="Badalamenti J.P."/>
            <person name="Herman A."/>
            <person name="Mangelson H."/>
            <person name="Liachko I."/>
            <person name="Sullivan S."/>
            <person name="Sone E.D."/>
            <person name="Koren S."/>
            <person name="Silverstein K.A.T."/>
            <person name="Beckman K.B."/>
            <person name="Gohl D.M."/>
        </authorList>
    </citation>
    <scope>NUCLEOTIDE SEQUENCE</scope>
    <source>
        <strain evidence="1">Duluth1</strain>
        <tissue evidence="1">Whole animal</tissue>
    </source>
</reference>
<evidence type="ECO:0000313" key="1">
    <source>
        <dbReference type="EMBL" id="KAH3866702.1"/>
    </source>
</evidence>
<proteinExistence type="predicted"/>
<keyword evidence="2" id="KW-1185">Reference proteome</keyword>
<organism evidence="1 2">
    <name type="scientific">Dreissena polymorpha</name>
    <name type="common">Zebra mussel</name>
    <name type="synonym">Mytilus polymorpha</name>
    <dbReference type="NCBI Taxonomy" id="45954"/>
    <lineage>
        <taxon>Eukaryota</taxon>
        <taxon>Metazoa</taxon>
        <taxon>Spiralia</taxon>
        <taxon>Lophotrochozoa</taxon>
        <taxon>Mollusca</taxon>
        <taxon>Bivalvia</taxon>
        <taxon>Autobranchia</taxon>
        <taxon>Heteroconchia</taxon>
        <taxon>Euheterodonta</taxon>
        <taxon>Imparidentia</taxon>
        <taxon>Neoheterodontei</taxon>
        <taxon>Myida</taxon>
        <taxon>Dreissenoidea</taxon>
        <taxon>Dreissenidae</taxon>
        <taxon>Dreissena</taxon>
    </lineage>
</organism>
<dbReference type="EMBL" id="JAIWYP010000002">
    <property type="protein sequence ID" value="KAH3866702.1"/>
    <property type="molecule type" value="Genomic_DNA"/>
</dbReference>
<accession>A0A9D4RHH1</accession>
<dbReference type="Proteomes" id="UP000828390">
    <property type="component" value="Unassembled WGS sequence"/>
</dbReference>
<reference evidence="1" key="2">
    <citation type="submission" date="2020-11" db="EMBL/GenBank/DDBJ databases">
        <authorList>
            <person name="McCartney M.A."/>
            <person name="Auch B."/>
            <person name="Kono T."/>
            <person name="Mallez S."/>
            <person name="Becker A."/>
            <person name="Gohl D.M."/>
            <person name="Silverstein K.A.T."/>
            <person name="Koren S."/>
            <person name="Bechman K.B."/>
            <person name="Herman A."/>
            <person name="Abrahante J.E."/>
            <person name="Garbe J."/>
        </authorList>
    </citation>
    <scope>NUCLEOTIDE SEQUENCE</scope>
    <source>
        <strain evidence="1">Duluth1</strain>
        <tissue evidence="1">Whole animal</tissue>
    </source>
</reference>
<gene>
    <name evidence="1" type="ORF">DPMN_029801</name>
</gene>
<dbReference type="AlphaFoldDB" id="A0A9D4RHH1"/>
<sequence>MAAPMREFNHLEENCIFPVGHVFPLITSIFKHSQHINKTNHLTKFHDDWQKYVTLRVLLTKFHEDWAKKCLLDCPHKTAPLPGGHVFSMIPTIFKLNQDINKTNVLTKFYDDWTKKVTSSVFTSFKLGRGIIGTNVLTKFHEDWTIHVASRVFTRQNVDDGRTTHYARRTTDKRRSQKLTMSTLCPGELKRGHFHSLKLSPNFTSEYHGKSTRTDYL</sequence>
<evidence type="ECO:0000313" key="2">
    <source>
        <dbReference type="Proteomes" id="UP000828390"/>
    </source>
</evidence>
<name>A0A9D4RHH1_DREPO</name>